<evidence type="ECO:0000259" key="2">
    <source>
        <dbReference type="PROSITE" id="PS51502"/>
    </source>
</evidence>
<dbReference type="Pfam" id="PF07876">
    <property type="entry name" value="Dabb"/>
    <property type="match status" value="1"/>
</dbReference>
<dbReference type="SMART" id="SM00886">
    <property type="entry name" value="Dabb"/>
    <property type="match status" value="1"/>
</dbReference>
<dbReference type="PANTHER" id="PTHR33178">
    <property type="match status" value="1"/>
</dbReference>
<dbReference type="EMBL" id="SOAU01000001">
    <property type="protein sequence ID" value="TDT14702.1"/>
    <property type="molecule type" value="Genomic_DNA"/>
</dbReference>
<name>A0A4R7HUU6_9ACTN</name>
<accession>A0A4R7HUU6</accession>
<dbReference type="InterPro" id="IPR011008">
    <property type="entry name" value="Dimeric_a/b-barrel"/>
</dbReference>
<protein>
    <submittedName>
        <fullName evidence="3">Stress responsive alpha/beta barrel protein</fullName>
    </submittedName>
</protein>
<comment type="caution">
    <text evidence="3">The sequence shown here is derived from an EMBL/GenBank/DDBJ whole genome shotgun (WGS) entry which is preliminary data.</text>
</comment>
<evidence type="ECO:0000313" key="4">
    <source>
        <dbReference type="Proteomes" id="UP000294558"/>
    </source>
</evidence>
<dbReference type="InterPro" id="IPR013097">
    <property type="entry name" value="Dabb"/>
</dbReference>
<dbReference type="AlphaFoldDB" id="A0A4R7HUU6"/>
<evidence type="ECO:0000256" key="1">
    <source>
        <dbReference type="ARBA" id="ARBA00011738"/>
    </source>
</evidence>
<gene>
    <name evidence="3" type="ORF">BDK89_0257</name>
</gene>
<sequence length="101" mass="11797">MPFRHVVMFEFDEHVDDEHIERLRDALSALPPEIEEIRSYVHGRDVNISEGNYDYVVVADFDNVHGFIAYRDHPKHVLVIEELIKGHVVNRAAVQYQYGAH</sequence>
<comment type="subunit">
    <text evidence="1">Homodimer.</text>
</comment>
<dbReference type="InterPro" id="IPR044662">
    <property type="entry name" value="HS1/DABB1-like"/>
</dbReference>
<reference evidence="3 4" key="1">
    <citation type="submission" date="2019-03" db="EMBL/GenBank/DDBJ databases">
        <title>Sequencing the genomes of 1000 actinobacteria strains.</title>
        <authorList>
            <person name="Klenk H.-P."/>
        </authorList>
    </citation>
    <scope>NUCLEOTIDE SEQUENCE [LARGE SCALE GENOMIC DNA]</scope>
    <source>
        <strain evidence="3 4">DSM 18936</strain>
    </source>
</reference>
<dbReference type="PANTHER" id="PTHR33178:SF10">
    <property type="entry name" value="STRESS-RESPONSE A_B BARREL DOMAIN-CONTAINING PROTEIN"/>
    <property type="match status" value="1"/>
</dbReference>
<dbReference type="OrthoDB" id="6637496at2"/>
<dbReference type="Gene3D" id="3.30.70.100">
    <property type="match status" value="1"/>
</dbReference>
<dbReference type="Proteomes" id="UP000294558">
    <property type="component" value="Unassembled WGS sequence"/>
</dbReference>
<dbReference type="SUPFAM" id="SSF54909">
    <property type="entry name" value="Dimeric alpha+beta barrel"/>
    <property type="match status" value="1"/>
</dbReference>
<dbReference type="RefSeq" id="WP_133867228.1">
    <property type="nucleotide sequence ID" value="NZ_SOAU01000001.1"/>
</dbReference>
<keyword evidence="4" id="KW-1185">Reference proteome</keyword>
<evidence type="ECO:0000313" key="3">
    <source>
        <dbReference type="EMBL" id="TDT14702.1"/>
    </source>
</evidence>
<feature type="domain" description="Stress-response A/B barrel" evidence="2">
    <location>
        <begin position="3"/>
        <end position="96"/>
    </location>
</feature>
<dbReference type="PROSITE" id="PS51502">
    <property type="entry name" value="S_R_A_B_BARREL"/>
    <property type="match status" value="1"/>
</dbReference>
<organism evidence="3 4">
    <name type="scientific">Ilumatobacter fluminis</name>
    <dbReference type="NCBI Taxonomy" id="467091"/>
    <lineage>
        <taxon>Bacteria</taxon>
        <taxon>Bacillati</taxon>
        <taxon>Actinomycetota</taxon>
        <taxon>Acidimicrobiia</taxon>
        <taxon>Acidimicrobiales</taxon>
        <taxon>Ilumatobacteraceae</taxon>
        <taxon>Ilumatobacter</taxon>
    </lineage>
</organism>
<proteinExistence type="predicted"/>